<dbReference type="FunFam" id="1.20.5.110:FF:000011">
    <property type="entry name" value="B-cell receptor-associated protein 29"/>
    <property type="match status" value="1"/>
</dbReference>
<keyword evidence="8 26" id="KW-0812">Transmembrane</keyword>
<proteinExistence type="inferred from homology"/>
<evidence type="ECO:0000256" key="13">
    <source>
        <dbReference type="ARBA" id="ARBA00022989"/>
    </source>
</evidence>
<evidence type="ECO:0000256" key="8">
    <source>
        <dbReference type="ARBA" id="ARBA00022692"/>
    </source>
</evidence>
<dbReference type="GO" id="GO:0005789">
    <property type="term" value="C:endoplasmic reticulum membrane"/>
    <property type="evidence" value="ECO:0007669"/>
    <property type="project" value="UniProtKB-SubCell"/>
</dbReference>
<comment type="catalytic activity">
    <reaction evidence="17">
        <text>5,6-dihydrouridine(20b) in tRNA + NADP(+) = uridine(20b) in tRNA + NADPH + H(+)</text>
        <dbReference type="Rhea" id="RHEA:53356"/>
        <dbReference type="Rhea" id="RHEA-COMP:13537"/>
        <dbReference type="Rhea" id="RHEA-COMP:13538"/>
        <dbReference type="ChEBI" id="CHEBI:15378"/>
        <dbReference type="ChEBI" id="CHEBI:57783"/>
        <dbReference type="ChEBI" id="CHEBI:58349"/>
        <dbReference type="ChEBI" id="CHEBI:65315"/>
        <dbReference type="ChEBI" id="CHEBI:74443"/>
        <dbReference type="EC" id="1.3.1.90"/>
    </reaction>
    <physiologicalReaction direction="right-to-left" evidence="17">
        <dbReference type="Rhea" id="RHEA:53358"/>
    </physiologicalReaction>
</comment>
<evidence type="ECO:0000256" key="12">
    <source>
        <dbReference type="ARBA" id="ARBA00022927"/>
    </source>
</evidence>
<evidence type="ECO:0000256" key="11">
    <source>
        <dbReference type="ARBA" id="ARBA00022824"/>
    </source>
</evidence>
<evidence type="ECO:0000256" key="5">
    <source>
        <dbReference type="ARBA" id="ARBA00022448"/>
    </source>
</evidence>
<dbReference type="Proteomes" id="UP000829720">
    <property type="component" value="Unassembled WGS sequence"/>
</dbReference>
<evidence type="ECO:0000256" key="20">
    <source>
        <dbReference type="ARBA" id="ARBA00052996"/>
    </source>
</evidence>
<dbReference type="Gene3D" id="3.20.20.70">
    <property type="entry name" value="Aldolase class I"/>
    <property type="match status" value="1"/>
</dbReference>
<feature type="coiled-coil region" evidence="25">
    <location>
        <begin position="475"/>
        <end position="571"/>
    </location>
</feature>
<evidence type="ECO:0000313" key="31">
    <source>
        <dbReference type="Proteomes" id="UP000829720"/>
    </source>
</evidence>
<dbReference type="InterPro" id="IPR040463">
    <property type="entry name" value="BAP29/BAP31_N"/>
</dbReference>
<feature type="transmembrane region" description="Helical" evidence="26">
    <location>
        <begin position="338"/>
        <end position="362"/>
    </location>
</feature>
<evidence type="ECO:0000256" key="14">
    <source>
        <dbReference type="ARBA" id="ARBA00023002"/>
    </source>
</evidence>
<name>A0A8T3CYK4_9TELE</name>
<gene>
    <name evidence="30" type="ORF">AGOR_G00184900</name>
</gene>
<dbReference type="CDD" id="cd02801">
    <property type="entry name" value="DUS_like_FMN"/>
    <property type="match status" value="1"/>
</dbReference>
<dbReference type="InterPro" id="IPR018517">
    <property type="entry name" value="tRNA_hU_synthase_CS"/>
</dbReference>
<evidence type="ECO:0000256" key="2">
    <source>
        <dbReference type="ARBA" id="ARBA00002468"/>
    </source>
</evidence>
<evidence type="ECO:0000256" key="18">
    <source>
        <dbReference type="ARBA" id="ARBA00051779"/>
    </source>
</evidence>
<dbReference type="OrthoDB" id="9977870at2759"/>
<dbReference type="PROSITE" id="PS01136">
    <property type="entry name" value="UPF0034"/>
    <property type="match status" value="1"/>
</dbReference>
<evidence type="ECO:0000256" key="15">
    <source>
        <dbReference type="ARBA" id="ARBA00023054"/>
    </source>
</evidence>
<evidence type="ECO:0000256" key="24">
    <source>
        <dbReference type="ARBA" id="ARBA00075658"/>
    </source>
</evidence>
<comment type="similarity">
    <text evidence="21">Belongs to the Dus family. Dus4 subfamily.</text>
</comment>
<evidence type="ECO:0000256" key="19">
    <source>
        <dbReference type="ARBA" id="ARBA00051932"/>
    </source>
</evidence>
<dbReference type="GO" id="GO:0015031">
    <property type="term" value="P:protein transport"/>
    <property type="evidence" value="ECO:0007669"/>
    <property type="project" value="UniProtKB-KW"/>
</dbReference>
<dbReference type="EC" id="1.3.1.90" evidence="22"/>
<evidence type="ECO:0000259" key="27">
    <source>
        <dbReference type="Pfam" id="PF01207"/>
    </source>
</evidence>
<comment type="catalytic activity">
    <reaction evidence="19">
        <text>5,6-dihydrouridine(20b) in tRNA + NAD(+) = uridine(20b) in tRNA + NADH + H(+)</text>
        <dbReference type="Rhea" id="RHEA:53352"/>
        <dbReference type="Rhea" id="RHEA-COMP:13537"/>
        <dbReference type="Rhea" id="RHEA-COMP:13538"/>
        <dbReference type="ChEBI" id="CHEBI:15378"/>
        <dbReference type="ChEBI" id="CHEBI:57540"/>
        <dbReference type="ChEBI" id="CHEBI:57945"/>
        <dbReference type="ChEBI" id="CHEBI:65315"/>
        <dbReference type="ChEBI" id="CHEBI:74443"/>
        <dbReference type="EC" id="1.3.1.90"/>
    </reaction>
    <physiologicalReaction direction="right-to-left" evidence="19">
        <dbReference type="Rhea" id="RHEA:53354"/>
    </physiologicalReaction>
</comment>
<comment type="catalytic activity">
    <reaction evidence="20">
        <text>5,6-dihydrouridine(20a) in tRNA + NADP(+) = uridine(20a) in tRNA + NADPH + H(+)</text>
        <dbReference type="Rhea" id="RHEA:53344"/>
        <dbReference type="Rhea" id="RHEA-COMP:13535"/>
        <dbReference type="Rhea" id="RHEA-COMP:13536"/>
        <dbReference type="ChEBI" id="CHEBI:15378"/>
        <dbReference type="ChEBI" id="CHEBI:57783"/>
        <dbReference type="ChEBI" id="CHEBI:58349"/>
        <dbReference type="ChEBI" id="CHEBI:65315"/>
        <dbReference type="ChEBI" id="CHEBI:74443"/>
        <dbReference type="EC" id="1.3.1.90"/>
    </reaction>
    <physiologicalReaction direction="right-to-left" evidence="20">
        <dbReference type="Rhea" id="RHEA:53346"/>
    </physiologicalReaction>
</comment>
<comment type="subcellular location">
    <subcellularLocation>
        <location evidence="3">Endoplasmic reticulum membrane</location>
        <topology evidence="3">Multi-pass membrane protein</topology>
    </subcellularLocation>
</comment>
<feature type="domain" description="Bap31/Bap29 cytoplasmic coiled-coil" evidence="29">
    <location>
        <begin position="514"/>
        <end position="574"/>
    </location>
</feature>
<keyword evidence="14" id="KW-0560">Oxidoreductase</keyword>
<evidence type="ECO:0000256" key="16">
    <source>
        <dbReference type="ARBA" id="ARBA00023136"/>
    </source>
</evidence>
<dbReference type="Pfam" id="PF01207">
    <property type="entry name" value="Dus"/>
    <property type="match status" value="1"/>
</dbReference>
<dbReference type="InterPro" id="IPR041672">
    <property type="entry name" value="Bap31/Bap29_C"/>
</dbReference>
<evidence type="ECO:0000256" key="22">
    <source>
        <dbReference type="ARBA" id="ARBA00066483"/>
    </source>
</evidence>
<keyword evidence="5" id="KW-0813">Transport</keyword>
<dbReference type="GO" id="GO:0006915">
    <property type="term" value="P:apoptotic process"/>
    <property type="evidence" value="ECO:0007669"/>
    <property type="project" value="UniProtKB-KW"/>
</dbReference>
<keyword evidence="13 26" id="KW-1133">Transmembrane helix</keyword>
<comment type="function">
    <text evidence="2">Catalyzes the synthesis of dihydrouridine, a modified base found in the D-loop of most tRNAs.</text>
</comment>
<evidence type="ECO:0000256" key="21">
    <source>
        <dbReference type="ARBA" id="ARBA00060741"/>
    </source>
</evidence>
<reference evidence="30" key="1">
    <citation type="submission" date="2021-01" db="EMBL/GenBank/DDBJ databases">
        <authorList>
            <person name="Zahm M."/>
            <person name="Roques C."/>
            <person name="Cabau C."/>
            <person name="Klopp C."/>
            <person name="Donnadieu C."/>
            <person name="Jouanno E."/>
            <person name="Lampietro C."/>
            <person name="Louis A."/>
            <person name="Herpin A."/>
            <person name="Echchiki A."/>
            <person name="Berthelot C."/>
            <person name="Parey E."/>
            <person name="Roest-Crollius H."/>
            <person name="Braasch I."/>
            <person name="Postlethwait J."/>
            <person name="Bobe J."/>
            <person name="Montfort J."/>
            <person name="Bouchez O."/>
            <person name="Begum T."/>
            <person name="Mejri S."/>
            <person name="Adams A."/>
            <person name="Chen W.-J."/>
            <person name="Guiguen Y."/>
        </authorList>
    </citation>
    <scope>NUCLEOTIDE SEQUENCE</scope>
    <source>
        <tissue evidence="30">Blood</tissue>
    </source>
</reference>
<dbReference type="AlphaFoldDB" id="A0A8T3CYK4"/>
<feature type="domain" description="BAP29/BAP31 transmembrane" evidence="28">
    <location>
        <begin position="336"/>
        <end position="464"/>
    </location>
</feature>
<keyword evidence="15 25" id="KW-0175">Coiled coil</keyword>
<keyword evidence="11" id="KW-0256">Endoplasmic reticulum</keyword>
<accession>A0A8T3CYK4</accession>
<evidence type="ECO:0000256" key="1">
    <source>
        <dbReference type="ARBA" id="ARBA00001917"/>
    </source>
</evidence>
<dbReference type="InterPro" id="IPR035587">
    <property type="entry name" value="DUS-like_FMN-bd"/>
</dbReference>
<sequence length="574" mass="65284">MNTNMSTSTTNIMDMFEKGKVLKICAPMVRYSKLAFRSLVRKYDCDICFTPMVVADDFMRSVKARDSEFTTSQGDRPLIMQFAASDAQTLADAACVVAPFTDGVDLNCGCPQRWAMAQGYGACLINKPELVRDMVRLVRNQVDNPNYSVSIKIRIHKDLRRTVDLCQKAEAAGVSWVTVHGRTAEERHQPVHYDAIKTIKDSVSIPVIANGDIKYLRDVESTYQLTGVDGVMAARGLLANPAMFAGYEDTPLECVWDWVDIALSHGTPFTCFHHHLIYMMERVSSQQERKVFNALSSTSAVIDYLHHTYVITTAADSCTVLISEQSSSKGDLFHTMTLQWTAVALFLYVEIFVILILSLPFISPQRWQKIFKFRIWNAIAPYWNKGFLTMIVILIVLFLDAVREVRKYSGAEPQKEAKLHPNMFDHLHMKLFRAQRNLYISGFSLFLWLVMRRILTLINQLATSIGTGTALQTQAESANKAAKKYMEDNEHLKQALEVEKVERKNAVGKEVLQKEVQKLKQELENTEHALKKSRAEVEAMRRQAQGLTQEYDRLLNEHQQLQNHLEGSGNKKDQ</sequence>
<evidence type="ECO:0000259" key="28">
    <source>
        <dbReference type="Pfam" id="PF05529"/>
    </source>
</evidence>
<evidence type="ECO:0000256" key="23">
    <source>
        <dbReference type="ARBA" id="ARBA00073608"/>
    </source>
</evidence>
<dbReference type="GO" id="GO:0102266">
    <property type="term" value="F:tRNA-dihydrouridine20a synthase activity"/>
    <property type="evidence" value="ECO:0007669"/>
    <property type="project" value="UniProtKB-EC"/>
</dbReference>
<dbReference type="Pfam" id="PF05529">
    <property type="entry name" value="Bap31"/>
    <property type="match status" value="1"/>
</dbReference>
<evidence type="ECO:0000256" key="25">
    <source>
        <dbReference type="SAM" id="Coils"/>
    </source>
</evidence>
<evidence type="ECO:0000256" key="9">
    <source>
        <dbReference type="ARBA" id="ARBA00022694"/>
    </source>
</evidence>
<keyword evidence="9" id="KW-0819">tRNA processing</keyword>
<feature type="transmembrane region" description="Helical" evidence="26">
    <location>
        <begin position="382"/>
        <end position="399"/>
    </location>
</feature>
<keyword evidence="16 26" id="KW-0472">Membrane</keyword>
<dbReference type="FunFam" id="3.20.20.70:FF:000100">
    <property type="entry name" value="tRNA-dihydrouridine synthase"/>
    <property type="match status" value="1"/>
</dbReference>
<evidence type="ECO:0000256" key="6">
    <source>
        <dbReference type="ARBA" id="ARBA00022630"/>
    </source>
</evidence>
<dbReference type="GO" id="GO:0050660">
    <property type="term" value="F:flavin adenine dinucleotide binding"/>
    <property type="evidence" value="ECO:0007669"/>
    <property type="project" value="InterPro"/>
</dbReference>
<protein>
    <recommendedName>
        <fullName evidence="23">tRNA-dihydrouridine(20a/20b) synthase [NAD(P)+]-like</fullName>
        <ecNumber evidence="22">1.3.1.90</ecNumber>
    </recommendedName>
    <alternativeName>
        <fullName evidence="24">tRNA-dihydrouridine synthase 4-like</fullName>
    </alternativeName>
</protein>
<evidence type="ECO:0000256" key="7">
    <source>
        <dbReference type="ARBA" id="ARBA00022643"/>
    </source>
</evidence>
<dbReference type="SUPFAM" id="SSF51395">
    <property type="entry name" value="FMN-linked oxidoreductases"/>
    <property type="match status" value="1"/>
</dbReference>
<dbReference type="InterPro" id="IPR013785">
    <property type="entry name" value="Aldolase_TIM"/>
</dbReference>
<feature type="domain" description="DUS-like FMN-binding" evidence="27">
    <location>
        <begin position="25"/>
        <end position="288"/>
    </location>
</feature>
<dbReference type="Pfam" id="PF18035">
    <property type="entry name" value="Bap31_Bap29_C"/>
    <property type="match status" value="1"/>
</dbReference>
<evidence type="ECO:0000256" key="4">
    <source>
        <dbReference type="ARBA" id="ARBA00007956"/>
    </source>
</evidence>
<evidence type="ECO:0000313" key="30">
    <source>
        <dbReference type="EMBL" id="KAI1888414.1"/>
    </source>
</evidence>
<evidence type="ECO:0000256" key="10">
    <source>
        <dbReference type="ARBA" id="ARBA00022703"/>
    </source>
</evidence>
<keyword evidence="7" id="KW-0288">FMN</keyword>
<organism evidence="30 31">
    <name type="scientific">Albula goreensis</name>
    <dbReference type="NCBI Taxonomy" id="1534307"/>
    <lineage>
        <taxon>Eukaryota</taxon>
        <taxon>Metazoa</taxon>
        <taxon>Chordata</taxon>
        <taxon>Craniata</taxon>
        <taxon>Vertebrata</taxon>
        <taxon>Euteleostomi</taxon>
        <taxon>Actinopterygii</taxon>
        <taxon>Neopterygii</taxon>
        <taxon>Teleostei</taxon>
        <taxon>Albuliformes</taxon>
        <taxon>Albulidae</taxon>
        <taxon>Albula</taxon>
    </lineage>
</organism>
<evidence type="ECO:0000259" key="29">
    <source>
        <dbReference type="Pfam" id="PF18035"/>
    </source>
</evidence>
<keyword evidence="10" id="KW-0053">Apoptosis</keyword>
<evidence type="ECO:0000256" key="3">
    <source>
        <dbReference type="ARBA" id="ARBA00004477"/>
    </source>
</evidence>
<dbReference type="Gene3D" id="1.20.5.110">
    <property type="match status" value="1"/>
</dbReference>
<keyword evidence="6" id="KW-0285">Flavoprotein</keyword>
<comment type="caution">
    <text evidence="30">The sequence shown here is derived from an EMBL/GenBank/DDBJ whole genome shotgun (WGS) entry which is preliminary data.</text>
</comment>
<dbReference type="PANTHER" id="PTHR11082:SF31">
    <property type="entry name" value="TRNA-DIHYDROURIDINE(20A_20B) SYNTHASE [NAD(P)+]-LIKE"/>
    <property type="match status" value="1"/>
</dbReference>
<comment type="similarity">
    <text evidence="4">Belongs to the BCAP29/BCAP31 family.</text>
</comment>
<dbReference type="PANTHER" id="PTHR11082">
    <property type="entry name" value="TRNA-DIHYDROURIDINE SYNTHASE"/>
    <property type="match status" value="1"/>
</dbReference>
<keyword evidence="12" id="KW-0653">Protein transport</keyword>
<comment type="cofactor">
    <cofactor evidence="1">
        <name>FMN</name>
        <dbReference type="ChEBI" id="CHEBI:58210"/>
    </cofactor>
</comment>
<comment type="catalytic activity">
    <reaction evidence="18">
        <text>5,6-dihydrouridine(20a) in tRNA + NAD(+) = uridine(20a) in tRNA + NADH + H(+)</text>
        <dbReference type="Rhea" id="RHEA:53348"/>
        <dbReference type="Rhea" id="RHEA-COMP:13535"/>
        <dbReference type="Rhea" id="RHEA-COMP:13536"/>
        <dbReference type="ChEBI" id="CHEBI:15378"/>
        <dbReference type="ChEBI" id="CHEBI:57540"/>
        <dbReference type="ChEBI" id="CHEBI:57945"/>
        <dbReference type="ChEBI" id="CHEBI:65315"/>
        <dbReference type="ChEBI" id="CHEBI:74443"/>
        <dbReference type="EC" id="1.3.1.90"/>
    </reaction>
    <physiologicalReaction direction="right-to-left" evidence="18">
        <dbReference type="Rhea" id="RHEA:53350"/>
    </physiologicalReaction>
</comment>
<evidence type="ECO:0000256" key="17">
    <source>
        <dbReference type="ARBA" id="ARBA00050434"/>
    </source>
</evidence>
<dbReference type="EMBL" id="JAERUA010000017">
    <property type="protein sequence ID" value="KAI1888414.1"/>
    <property type="molecule type" value="Genomic_DNA"/>
</dbReference>
<keyword evidence="31" id="KW-1185">Reference proteome</keyword>
<evidence type="ECO:0000256" key="26">
    <source>
        <dbReference type="SAM" id="Phobius"/>
    </source>
</evidence>